<evidence type="ECO:0000259" key="2">
    <source>
        <dbReference type="Pfam" id="PF13930"/>
    </source>
</evidence>
<dbReference type="InParanoid" id="A0A0R2FQS9"/>
<comment type="caution">
    <text evidence="3">The sequence shown here is derived from an EMBL/GenBank/DDBJ whole genome shotgun (WGS) entry which is preliminary data.</text>
</comment>
<evidence type="ECO:0000256" key="1">
    <source>
        <dbReference type="SAM" id="MobiDB-lite"/>
    </source>
</evidence>
<feature type="compositionally biased region" description="Low complexity" evidence="1">
    <location>
        <begin position="151"/>
        <end position="180"/>
    </location>
</feature>
<protein>
    <submittedName>
        <fullName evidence="3">Dyad symmetry binding protein</fullName>
    </submittedName>
</protein>
<name>A0A0R2FQS9_9LACO</name>
<dbReference type="Proteomes" id="UP000051296">
    <property type="component" value="Unassembled WGS sequence"/>
</dbReference>
<dbReference type="Pfam" id="PF13930">
    <property type="entry name" value="Endonuclea_NS_2"/>
    <property type="match status" value="1"/>
</dbReference>
<organism evidence="3 4">
    <name type="scientific">Weissella halotolerans DSM 20190</name>
    <dbReference type="NCBI Taxonomy" id="1123500"/>
    <lineage>
        <taxon>Bacteria</taxon>
        <taxon>Bacillati</taxon>
        <taxon>Bacillota</taxon>
        <taxon>Bacilli</taxon>
        <taxon>Lactobacillales</taxon>
        <taxon>Lactobacillaceae</taxon>
        <taxon>Weissella</taxon>
    </lineage>
</organism>
<keyword evidence="4" id="KW-1185">Reference proteome</keyword>
<sequence length="231" mass="25390">MTRGHLISYQFSGLNTEAKNLTAETNWLNAGNYQGLDEKNHDAILFYETGLDKWLHQHPNHWLDYKVTPIYQGSELYPRKIELQYVGIDSAGNLIPIKLNSPKETTVDQFLTVVSLDNVSPNADIDYASGRATNTVARYSAPQPKTDDETVASSSSAISQPSVAAQPAPNQAVQAQPAQADLGGPSGNVNNTSIRRWEVQDGFTWQTRKGHSHIIPPGGTLDPGFHWEVGH</sequence>
<dbReference type="AlphaFoldDB" id="A0A0R2FQS9"/>
<feature type="domain" description="Type VII secretion system protein EssD-like" evidence="2">
    <location>
        <begin position="3"/>
        <end position="85"/>
    </location>
</feature>
<feature type="region of interest" description="Disordered" evidence="1">
    <location>
        <begin position="139"/>
        <end position="192"/>
    </location>
</feature>
<dbReference type="eggNOG" id="COG2169">
    <property type="taxonomic scope" value="Bacteria"/>
</dbReference>
<proteinExistence type="predicted"/>
<evidence type="ECO:0000313" key="3">
    <source>
        <dbReference type="EMBL" id="KRN30801.1"/>
    </source>
</evidence>
<evidence type="ECO:0000313" key="4">
    <source>
        <dbReference type="Proteomes" id="UP000051296"/>
    </source>
</evidence>
<gene>
    <name evidence="3" type="ORF">IV68_GL001228</name>
</gene>
<dbReference type="InterPro" id="IPR044927">
    <property type="entry name" value="Endonuclea_NS_2"/>
</dbReference>
<dbReference type="InterPro" id="IPR044929">
    <property type="entry name" value="DNA/RNA_non-sp_Endonuclease_sf"/>
</dbReference>
<dbReference type="PATRIC" id="fig|1123500.6.peg.1227"/>
<dbReference type="Gene3D" id="3.40.570.10">
    <property type="entry name" value="Extracellular Endonuclease, subunit A"/>
    <property type="match status" value="1"/>
</dbReference>
<accession>A0A0R2FQS9</accession>
<dbReference type="STRING" id="1123500.GCA_000420365_01324"/>
<dbReference type="RefSeq" id="WP_051125804.1">
    <property type="nucleotide sequence ID" value="NZ_ATUU01000005.1"/>
</dbReference>
<reference evidence="3 4" key="1">
    <citation type="journal article" date="2015" name="Genome Announc.">
        <title>Expanding the biotechnology potential of lactobacilli through comparative genomics of 213 strains and associated genera.</title>
        <authorList>
            <person name="Sun Z."/>
            <person name="Harris H.M."/>
            <person name="McCann A."/>
            <person name="Guo C."/>
            <person name="Argimon S."/>
            <person name="Zhang W."/>
            <person name="Yang X."/>
            <person name="Jeffery I.B."/>
            <person name="Cooney J.C."/>
            <person name="Kagawa T.F."/>
            <person name="Liu W."/>
            <person name="Song Y."/>
            <person name="Salvetti E."/>
            <person name="Wrobel A."/>
            <person name="Rasinkangas P."/>
            <person name="Parkhill J."/>
            <person name="Rea M.C."/>
            <person name="O'Sullivan O."/>
            <person name="Ritari J."/>
            <person name="Douillard F.P."/>
            <person name="Paul Ross R."/>
            <person name="Yang R."/>
            <person name="Briner A.E."/>
            <person name="Felis G.E."/>
            <person name="de Vos W.M."/>
            <person name="Barrangou R."/>
            <person name="Klaenhammer T.R."/>
            <person name="Caufield P.W."/>
            <person name="Cui Y."/>
            <person name="Zhang H."/>
            <person name="O'Toole P.W."/>
        </authorList>
    </citation>
    <scope>NUCLEOTIDE SEQUENCE [LARGE SCALE GENOMIC DNA]</scope>
    <source>
        <strain evidence="3 4">DSM 20190</strain>
    </source>
</reference>
<dbReference type="EMBL" id="JQAX01000005">
    <property type="protein sequence ID" value="KRN30801.1"/>
    <property type="molecule type" value="Genomic_DNA"/>
</dbReference>